<evidence type="ECO:0000313" key="2">
    <source>
        <dbReference type="EMBL" id="CAK7339544.1"/>
    </source>
</evidence>
<evidence type="ECO:0000256" key="1">
    <source>
        <dbReference type="SAM" id="MobiDB-lite"/>
    </source>
</evidence>
<keyword evidence="3" id="KW-1185">Reference proteome</keyword>
<dbReference type="EMBL" id="CAWUPB010001158">
    <property type="protein sequence ID" value="CAK7339544.1"/>
    <property type="molecule type" value="Genomic_DNA"/>
</dbReference>
<organism evidence="2 3">
    <name type="scientific">Dovyalis caffra</name>
    <dbReference type="NCBI Taxonomy" id="77055"/>
    <lineage>
        <taxon>Eukaryota</taxon>
        <taxon>Viridiplantae</taxon>
        <taxon>Streptophyta</taxon>
        <taxon>Embryophyta</taxon>
        <taxon>Tracheophyta</taxon>
        <taxon>Spermatophyta</taxon>
        <taxon>Magnoliopsida</taxon>
        <taxon>eudicotyledons</taxon>
        <taxon>Gunneridae</taxon>
        <taxon>Pentapetalae</taxon>
        <taxon>rosids</taxon>
        <taxon>fabids</taxon>
        <taxon>Malpighiales</taxon>
        <taxon>Salicaceae</taxon>
        <taxon>Flacourtieae</taxon>
        <taxon>Dovyalis</taxon>
    </lineage>
</organism>
<proteinExistence type="predicted"/>
<feature type="region of interest" description="Disordered" evidence="1">
    <location>
        <begin position="54"/>
        <end position="106"/>
    </location>
</feature>
<reference evidence="2 3" key="1">
    <citation type="submission" date="2024-01" db="EMBL/GenBank/DDBJ databases">
        <authorList>
            <person name="Waweru B."/>
        </authorList>
    </citation>
    <scope>NUCLEOTIDE SEQUENCE [LARGE SCALE GENOMIC DNA]</scope>
</reference>
<name>A0AAV1RS75_9ROSI</name>
<gene>
    <name evidence="2" type="ORF">DCAF_LOCUS14597</name>
</gene>
<accession>A0AAV1RS75</accession>
<sequence>MEGKPSEWLKKGGFVPVVIVICKAVKLAPLGYSVQSTYLCNSYVARSTTEEFGANPVKVDSPKNGVATTSKDFPNCLEPETRRIEDDEEKVSLEHPISGSLENGQLARSNELKDNVYVQ</sequence>
<dbReference type="AlphaFoldDB" id="A0AAV1RS75"/>
<comment type="caution">
    <text evidence="2">The sequence shown here is derived from an EMBL/GenBank/DDBJ whole genome shotgun (WGS) entry which is preliminary data.</text>
</comment>
<protein>
    <submittedName>
        <fullName evidence="2">Uncharacterized protein</fullName>
    </submittedName>
</protein>
<feature type="compositionally biased region" description="Basic and acidic residues" evidence="1">
    <location>
        <begin position="79"/>
        <end position="93"/>
    </location>
</feature>
<dbReference type="Proteomes" id="UP001314170">
    <property type="component" value="Unassembled WGS sequence"/>
</dbReference>
<evidence type="ECO:0000313" key="3">
    <source>
        <dbReference type="Proteomes" id="UP001314170"/>
    </source>
</evidence>